<evidence type="ECO:0000313" key="4">
    <source>
        <dbReference type="Proteomes" id="UP001501734"/>
    </source>
</evidence>
<evidence type="ECO:0000313" key="3">
    <source>
        <dbReference type="EMBL" id="GAA4076600.1"/>
    </source>
</evidence>
<sequence length="311" mass="36353">MQWGQIKTLFIICFLILNIFLIKQLIDRQDEEIRFIPVTTREDELKFNINGLENLSDESYTAPLVHTQNYNYNLRAKEEIEALPDQQVVVVDNTYLYSRFNQPVAFDFGDPESDLETYVLNGDRYTYWGELDLANVLVFFQEMEHPIFYNTNAILLIYLNSEGQMTQYTQSQLRIVGSPDDGRSLIKQYDAIYRLYHHFKELVTGDVVTDVALGYHNLISLPNGEMILNPTWGIQVNHDDHHFVNAIEGHNYPQNDRFYEEKITELVTLLEPSNADNIVYYQLKDDPEDLLLKIKQMLLAVQQNIVEVDIE</sequence>
<dbReference type="InterPro" id="IPR018604">
    <property type="entry name" value="YycI-like"/>
</dbReference>
<keyword evidence="4" id="KW-1185">Reference proteome</keyword>
<reference evidence="4" key="1">
    <citation type="journal article" date="2019" name="Int. J. Syst. Evol. Microbiol.">
        <title>The Global Catalogue of Microorganisms (GCM) 10K type strain sequencing project: providing services to taxonomists for standard genome sequencing and annotation.</title>
        <authorList>
            <consortium name="The Broad Institute Genomics Platform"/>
            <consortium name="The Broad Institute Genome Sequencing Center for Infectious Disease"/>
            <person name="Wu L."/>
            <person name="Ma J."/>
        </authorList>
    </citation>
    <scope>NUCLEOTIDE SEQUENCE [LARGE SCALE GENOMIC DNA]</scope>
    <source>
        <strain evidence="4">JCM 17250</strain>
    </source>
</reference>
<accession>A0ABP7VXT9</accession>
<dbReference type="Pfam" id="PF09648">
    <property type="entry name" value="YycI"/>
    <property type="match status" value="1"/>
</dbReference>
<proteinExistence type="predicted"/>
<dbReference type="EMBL" id="BAABDL010000119">
    <property type="protein sequence ID" value="GAA4076600.1"/>
    <property type="molecule type" value="Genomic_DNA"/>
</dbReference>
<keyword evidence="1" id="KW-0812">Transmembrane</keyword>
<dbReference type="Gene3D" id="2.40.128.690">
    <property type="entry name" value="YycH protein, domain 3-like"/>
    <property type="match status" value="1"/>
</dbReference>
<evidence type="ECO:0000256" key="1">
    <source>
        <dbReference type="SAM" id="Phobius"/>
    </source>
</evidence>
<dbReference type="Proteomes" id="UP001501734">
    <property type="component" value="Unassembled WGS sequence"/>
</dbReference>
<organism evidence="3 4">
    <name type="scientific">Amphibacillus indicireducens</name>
    <dbReference type="NCBI Taxonomy" id="1076330"/>
    <lineage>
        <taxon>Bacteria</taxon>
        <taxon>Bacillati</taxon>
        <taxon>Bacillota</taxon>
        <taxon>Bacilli</taxon>
        <taxon>Bacillales</taxon>
        <taxon>Bacillaceae</taxon>
        <taxon>Amphibacillus</taxon>
    </lineage>
</organism>
<comment type="caution">
    <text evidence="3">The sequence shown here is derived from an EMBL/GenBank/DDBJ whole genome shotgun (WGS) entry which is preliminary data.</text>
</comment>
<feature type="domain" description="Regulatory protein YycH-like" evidence="2">
    <location>
        <begin position="48"/>
        <end position="247"/>
    </location>
</feature>
<gene>
    <name evidence="3" type="ORF">GCM10022410_21780</name>
</gene>
<evidence type="ECO:0000259" key="2">
    <source>
        <dbReference type="Pfam" id="PF09648"/>
    </source>
</evidence>
<dbReference type="RefSeq" id="WP_344913100.1">
    <property type="nucleotide sequence ID" value="NZ_BAABDL010000119.1"/>
</dbReference>
<keyword evidence="1" id="KW-1133">Transmembrane helix</keyword>
<protein>
    <submittedName>
        <fullName evidence="3">Two-component system regulatory protein YycI</fullName>
    </submittedName>
</protein>
<feature type="transmembrane region" description="Helical" evidence="1">
    <location>
        <begin position="6"/>
        <end position="26"/>
    </location>
</feature>
<name>A0ABP7VXT9_9BACI</name>
<keyword evidence="1" id="KW-0472">Membrane</keyword>